<dbReference type="Pfam" id="PF05130">
    <property type="entry name" value="FlgN"/>
    <property type="match status" value="1"/>
</dbReference>
<evidence type="ECO:0000256" key="2">
    <source>
        <dbReference type="ARBA" id="ARBA00007703"/>
    </source>
</evidence>
<dbReference type="Proteomes" id="UP001580391">
    <property type="component" value="Unassembled WGS sequence"/>
</dbReference>
<dbReference type="Proteomes" id="UP000231912">
    <property type="component" value="Unassembled WGS sequence"/>
</dbReference>
<dbReference type="InterPro" id="IPR036679">
    <property type="entry name" value="FlgN-like_sf"/>
</dbReference>
<proteinExistence type="inferred from homology"/>
<dbReference type="EMBL" id="JBHILJ010000001">
    <property type="protein sequence ID" value="MFB5735006.1"/>
    <property type="molecule type" value="Genomic_DNA"/>
</dbReference>
<name>A0A2M9ZEX0_9LEPT</name>
<protein>
    <submittedName>
        <fullName evidence="6">Flagellar protein FlgN</fullName>
    </submittedName>
</protein>
<dbReference type="RefSeq" id="WP_016546564.1">
    <property type="nucleotide sequence ID" value="NZ_JBHILI010000003.1"/>
</dbReference>
<keyword evidence="6" id="KW-0282">Flagellum</keyword>
<feature type="region of interest" description="Disordered" evidence="4">
    <location>
        <begin position="151"/>
        <end position="178"/>
    </location>
</feature>
<gene>
    <name evidence="5" type="ORF">ACE5IX_00670</name>
    <name evidence="6" type="ORF">CH371_02510</name>
</gene>
<dbReference type="AlphaFoldDB" id="A0A2M9ZEX0"/>
<accession>A0A2M9ZEX0</accession>
<comment type="caution">
    <text evidence="6">The sequence shown here is derived from an EMBL/GenBank/DDBJ whole genome shotgun (WGS) entry which is preliminary data.</text>
</comment>
<evidence type="ECO:0000313" key="8">
    <source>
        <dbReference type="Proteomes" id="UP001580391"/>
    </source>
</evidence>
<evidence type="ECO:0000313" key="5">
    <source>
        <dbReference type="EMBL" id="MFB5735006.1"/>
    </source>
</evidence>
<keyword evidence="6" id="KW-0966">Cell projection</keyword>
<reference evidence="6 7" key="1">
    <citation type="submission" date="2017-07" db="EMBL/GenBank/DDBJ databases">
        <title>Leptospira spp. isolated from tropical soils.</title>
        <authorList>
            <person name="Thibeaux R."/>
            <person name="Iraola G."/>
            <person name="Ferres I."/>
            <person name="Bierque E."/>
            <person name="Girault D."/>
            <person name="Soupe-Gilbert M.-E."/>
            <person name="Picardeau M."/>
            <person name="Goarant C."/>
        </authorList>
    </citation>
    <scope>NUCLEOTIDE SEQUENCE [LARGE SCALE GENOMIC DNA]</scope>
    <source>
        <strain evidence="6 7">FH2-C-A2</strain>
    </source>
</reference>
<dbReference type="GO" id="GO:0044780">
    <property type="term" value="P:bacterial-type flagellum assembly"/>
    <property type="evidence" value="ECO:0007669"/>
    <property type="project" value="InterPro"/>
</dbReference>
<keyword evidence="8" id="KW-1185">Reference proteome</keyword>
<dbReference type="SUPFAM" id="SSF140566">
    <property type="entry name" value="FlgN-like"/>
    <property type="match status" value="1"/>
</dbReference>
<evidence type="ECO:0000256" key="3">
    <source>
        <dbReference type="ARBA" id="ARBA00022795"/>
    </source>
</evidence>
<evidence type="ECO:0000313" key="6">
    <source>
        <dbReference type="EMBL" id="PJZ66978.1"/>
    </source>
</evidence>
<comment type="similarity">
    <text evidence="2">Belongs to the FlgN family.</text>
</comment>
<evidence type="ECO:0000256" key="1">
    <source>
        <dbReference type="ARBA" id="ARBA00002397"/>
    </source>
</evidence>
<comment type="function">
    <text evidence="1">Required for the efficient initiation of filament assembly.</text>
</comment>
<evidence type="ECO:0000256" key="4">
    <source>
        <dbReference type="SAM" id="MobiDB-lite"/>
    </source>
</evidence>
<keyword evidence="6" id="KW-0969">Cilium</keyword>
<reference evidence="5 8" key="2">
    <citation type="submission" date="2024-09" db="EMBL/GenBank/DDBJ databases">
        <title>Taxonomic and Genotyping Characterization of Leptospira Strains isolated from Multiple Sources in Colombia highlights the importance of intermediate species.</title>
        <authorList>
            <person name="Torres Higuera L."/>
            <person name="Rojas Tapias D."/>
            <person name="Jimenez Velasquez S."/>
            <person name="Renjifo Ibanez C."/>
        </authorList>
    </citation>
    <scope>NUCLEOTIDE SEQUENCE [LARGE SCALE GENOMIC DNA]</scope>
    <source>
        <strain evidence="5 8">Lep080</strain>
    </source>
</reference>
<dbReference type="EMBL" id="NPDT01000001">
    <property type="protein sequence ID" value="PJZ66978.1"/>
    <property type="molecule type" value="Genomic_DNA"/>
</dbReference>
<keyword evidence="3" id="KW-1005">Bacterial flagellum biogenesis</keyword>
<organism evidence="6 7">
    <name type="scientific">Leptospira wolffii</name>
    <dbReference type="NCBI Taxonomy" id="409998"/>
    <lineage>
        <taxon>Bacteria</taxon>
        <taxon>Pseudomonadati</taxon>
        <taxon>Spirochaetota</taxon>
        <taxon>Spirochaetia</taxon>
        <taxon>Leptospirales</taxon>
        <taxon>Leptospiraceae</taxon>
        <taxon>Leptospira</taxon>
    </lineage>
</organism>
<dbReference type="Gene3D" id="1.20.58.300">
    <property type="entry name" value="FlgN-like"/>
    <property type="match status" value="1"/>
</dbReference>
<dbReference type="InterPro" id="IPR007809">
    <property type="entry name" value="FlgN-like"/>
</dbReference>
<evidence type="ECO:0000313" key="7">
    <source>
        <dbReference type="Proteomes" id="UP000231912"/>
    </source>
</evidence>
<sequence length="178" mass="20209">MTIKKEEWLDRICALLEEEIGLYSEILELEKEKTNAVTVADGKAMESISKKSYELIVHASEIERVRMNAIQDVYSSSNLGLPKEGVPTLTDFLNKIDRDSEHRLKQLGTRLKDTVHKLKDRIKANDKLIRTRQEFLRATIEAMRTNAKSGEVSVYEDDNSAATRTKKKRSSVLVNASA</sequence>